<dbReference type="RefSeq" id="WP_068760917.1">
    <property type="nucleotide sequence ID" value="NZ_LXIE01000002.1"/>
</dbReference>
<dbReference type="Gene3D" id="3.40.50.720">
    <property type="entry name" value="NAD(P)-binding Rossmann-like Domain"/>
    <property type="match status" value="1"/>
</dbReference>
<proteinExistence type="predicted"/>
<gene>
    <name evidence="2" type="ORF">A7A78_08460</name>
</gene>
<keyword evidence="3" id="KW-1185">Reference proteome</keyword>
<dbReference type="Pfam" id="PF13380">
    <property type="entry name" value="CoA_binding_2"/>
    <property type="match status" value="1"/>
</dbReference>
<dbReference type="SUPFAM" id="SSF51735">
    <property type="entry name" value="NAD(P)-binding Rossmann-fold domains"/>
    <property type="match status" value="1"/>
</dbReference>
<dbReference type="InterPro" id="IPR003781">
    <property type="entry name" value="CoA-bd"/>
</dbReference>
<comment type="caution">
    <text evidence="2">The sequence shown here is derived from an EMBL/GenBank/DDBJ whole genome shotgun (WGS) entry which is preliminary data.</text>
</comment>
<feature type="domain" description="CoA-binding" evidence="1">
    <location>
        <begin position="2"/>
        <end position="113"/>
    </location>
</feature>
<accession>A0A1A9LG99</accession>
<dbReference type="STRING" id="1385699.A7A78_08460"/>
<dbReference type="InterPro" id="IPR036291">
    <property type="entry name" value="NAD(P)-bd_dom_sf"/>
</dbReference>
<dbReference type="EMBL" id="LXIE01000002">
    <property type="protein sequence ID" value="OAD92260.1"/>
    <property type="molecule type" value="Genomic_DNA"/>
</dbReference>
<dbReference type="Proteomes" id="UP000077552">
    <property type="component" value="Unassembled WGS sequence"/>
</dbReference>
<organism evidence="2 3">
    <name type="scientific">Aequorivita soesokkakensis</name>
    <dbReference type="NCBI Taxonomy" id="1385699"/>
    <lineage>
        <taxon>Bacteria</taxon>
        <taxon>Pseudomonadati</taxon>
        <taxon>Bacteroidota</taxon>
        <taxon>Flavobacteriia</taxon>
        <taxon>Flavobacteriales</taxon>
        <taxon>Flavobacteriaceae</taxon>
        <taxon>Aequorivita</taxon>
    </lineage>
</organism>
<evidence type="ECO:0000259" key="1">
    <source>
        <dbReference type="Pfam" id="PF13380"/>
    </source>
</evidence>
<evidence type="ECO:0000313" key="3">
    <source>
        <dbReference type="Proteomes" id="UP000077552"/>
    </source>
</evidence>
<evidence type="ECO:0000313" key="2">
    <source>
        <dbReference type="EMBL" id="OAD92260.1"/>
    </source>
</evidence>
<sequence>MKNTLVLGASLNPSRYSNLAINRLVNYGHTVKAVGLKEGIVAGVAISTEKENFKNIDTVTLYLNPKRQEEYYDYIISLKPKRVIFNPGTENPEFYELLRKNNIETEVACTLVLLGTNQY</sequence>
<protein>
    <submittedName>
        <fullName evidence="2">CoA-binding protein</fullName>
    </submittedName>
</protein>
<name>A0A1A9LG99_9FLAO</name>
<reference evidence="2 3" key="1">
    <citation type="submission" date="2016-05" db="EMBL/GenBank/DDBJ databases">
        <title>Genome sequencing of Vitellibacter soesokkakensis RSSK-12.</title>
        <authorList>
            <person name="Thevarajoo S."/>
            <person name="Selvaratnam C."/>
            <person name="Goh K.M."/>
            <person name="Chan K.-G."/>
            <person name="Chong C.S."/>
        </authorList>
    </citation>
    <scope>NUCLEOTIDE SEQUENCE [LARGE SCALE GENOMIC DNA]</scope>
    <source>
        <strain evidence="2 3">RSSK-12</strain>
    </source>
</reference>
<dbReference type="OrthoDB" id="708726at2"/>
<dbReference type="AlphaFoldDB" id="A0A1A9LG99"/>